<dbReference type="AlphaFoldDB" id="A0AAY5F5E4"/>
<accession>A0AAY5F5E4</accession>
<proteinExistence type="predicted"/>
<dbReference type="Proteomes" id="UP000314983">
    <property type="component" value="Chromosome 1"/>
</dbReference>
<protein>
    <submittedName>
        <fullName evidence="1">Uncharacterized protein</fullName>
    </submittedName>
</protein>
<reference evidence="1" key="3">
    <citation type="submission" date="2025-09" db="UniProtKB">
        <authorList>
            <consortium name="Ensembl"/>
        </authorList>
    </citation>
    <scope>IDENTIFICATION</scope>
</reference>
<sequence>MLTSAIPAQKPTNRQTIKQLNRKNIECVHFVLDLQRYHSQIPVSSVLRETTDTYFSAGTPSQSLYCRVQMPMLFVTWCYTQDAYTNAAVMILTFVTISTRRSILIFILYMACNTRTFAQ</sequence>
<reference evidence="1" key="2">
    <citation type="submission" date="2025-08" db="UniProtKB">
        <authorList>
            <consortium name="Ensembl"/>
        </authorList>
    </citation>
    <scope>IDENTIFICATION</scope>
</reference>
<evidence type="ECO:0000313" key="1">
    <source>
        <dbReference type="Ensembl" id="ENSEEEP00000064114.1"/>
    </source>
</evidence>
<name>A0AAY5F5E4_ELEEL</name>
<dbReference type="Ensembl" id="ENSEEET00000062367.1">
    <property type="protein sequence ID" value="ENSEEEP00000064114.1"/>
    <property type="gene ID" value="ENSEEEG00000026510.1"/>
</dbReference>
<evidence type="ECO:0000313" key="2">
    <source>
        <dbReference type="Proteomes" id="UP000314983"/>
    </source>
</evidence>
<reference evidence="1 2" key="1">
    <citation type="submission" date="2020-05" db="EMBL/GenBank/DDBJ databases">
        <title>Electrophorus electricus (electric eel) genome, fEleEle1, primary haplotype.</title>
        <authorList>
            <person name="Myers G."/>
            <person name="Meyer A."/>
            <person name="Fedrigo O."/>
            <person name="Formenti G."/>
            <person name="Rhie A."/>
            <person name="Tracey A."/>
            <person name="Sims Y."/>
            <person name="Jarvis E.D."/>
        </authorList>
    </citation>
    <scope>NUCLEOTIDE SEQUENCE [LARGE SCALE GENOMIC DNA]</scope>
</reference>
<keyword evidence="2" id="KW-1185">Reference proteome</keyword>
<organism evidence="1 2">
    <name type="scientific">Electrophorus electricus</name>
    <name type="common">Electric eel</name>
    <name type="synonym">Gymnotus electricus</name>
    <dbReference type="NCBI Taxonomy" id="8005"/>
    <lineage>
        <taxon>Eukaryota</taxon>
        <taxon>Metazoa</taxon>
        <taxon>Chordata</taxon>
        <taxon>Craniata</taxon>
        <taxon>Vertebrata</taxon>
        <taxon>Euteleostomi</taxon>
        <taxon>Actinopterygii</taxon>
        <taxon>Neopterygii</taxon>
        <taxon>Teleostei</taxon>
        <taxon>Ostariophysi</taxon>
        <taxon>Gymnotiformes</taxon>
        <taxon>Gymnotoidei</taxon>
        <taxon>Gymnotidae</taxon>
        <taxon>Electrophorus</taxon>
    </lineage>
</organism>